<dbReference type="PANTHER" id="PTHR30097:SF4">
    <property type="entry name" value="SLR6042 PROTEIN"/>
    <property type="match status" value="1"/>
</dbReference>
<dbReference type="InterPro" id="IPR058792">
    <property type="entry name" value="Beta-barrel_RND_2"/>
</dbReference>
<protein>
    <submittedName>
        <fullName evidence="7">Membrane fusion protein, cobalt-zinc-cadmium efflux system</fullName>
    </submittedName>
</protein>
<comment type="similarity">
    <text evidence="1">Belongs to the membrane fusion protein (MFP) (TC 8.A.1) family.</text>
</comment>
<dbReference type="FunFam" id="2.40.30.170:FF:000010">
    <property type="entry name" value="Efflux RND transporter periplasmic adaptor subunit"/>
    <property type="match status" value="1"/>
</dbReference>
<dbReference type="EMBL" id="FOUB01000004">
    <property type="protein sequence ID" value="SFL79077.1"/>
    <property type="molecule type" value="Genomic_DNA"/>
</dbReference>
<dbReference type="SUPFAM" id="SSF111369">
    <property type="entry name" value="HlyD-like secretion proteins"/>
    <property type="match status" value="1"/>
</dbReference>
<keyword evidence="4" id="KW-0732">Signal</keyword>
<evidence type="ECO:0000256" key="1">
    <source>
        <dbReference type="ARBA" id="ARBA00009477"/>
    </source>
</evidence>
<dbReference type="Pfam" id="PF25973">
    <property type="entry name" value="BSH_CzcB"/>
    <property type="match status" value="1"/>
</dbReference>
<feature type="domain" description="CzcB-like barrel-sandwich hybrid" evidence="6">
    <location>
        <begin position="84"/>
        <end position="235"/>
    </location>
</feature>
<reference evidence="8" key="1">
    <citation type="submission" date="2016-10" db="EMBL/GenBank/DDBJ databases">
        <authorList>
            <person name="Varghese N."/>
            <person name="Submissions S."/>
        </authorList>
    </citation>
    <scope>NUCLEOTIDE SEQUENCE [LARGE SCALE GENOMIC DNA]</scope>
    <source>
        <strain evidence="8">Nm44</strain>
    </source>
</reference>
<dbReference type="Proteomes" id="UP000183287">
    <property type="component" value="Unassembled WGS sequence"/>
</dbReference>
<evidence type="ECO:0000259" key="5">
    <source>
        <dbReference type="Pfam" id="PF25954"/>
    </source>
</evidence>
<dbReference type="GO" id="GO:0030313">
    <property type="term" value="C:cell envelope"/>
    <property type="evidence" value="ECO:0007669"/>
    <property type="project" value="TreeGrafter"/>
</dbReference>
<dbReference type="STRING" id="44574.AAW31_13760"/>
<evidence type="ECO:0000259" key="6">
    <source>
        <dbReference type="Pfam" id="PF25973"/>
    </source>
</evidence>
<dbReference type="RefSeq" id="WP_074903510.1">
    <property type="nucleotide sequence ID" value="NZ_FOUB01000004.1"/>
</dbReference>
<keyword evidence="8" id="KW-1185">Reference proteome</keyword>
<evidence type="ECO:0000256" key="2">
    <source>
        <dbReference type="ARBA" id="ARBA00022448"/>
    </source>
</evidence>
<dbReference type="AlphaFoldDB" id="A0A1I4KKX4"/>
<dbReference type="OrthoDB" id="9806939at2"/>
<feature type="region of interest" description="Disordered" evidence="3">
    <location>
        <begin position="23"/>
        <end position="43"/>
    </location>
</feature>
<feature type="signal peptide" evidence="4">
    <location>
        <begin position="1"/>
        <end position="18"/>
    </location>
</feature>
<proteinExistence type="inferred from homology"/>
<dbReference type="InterPro" id="IPR058647">
    <property type="entry name" value="BSH_CzcB-like"/>
</dbReference>
<dbReference type="PROSITE" id="PS51257">
    <property type="entry name" value="PROKAR_LIPOPROTEIN"/>
    <property type="match status" value="1"/>
</dbReference>
<organism evidence="7 8">
    <name type="scientific">Nitrosomonas communis</name>
    <dbReference type="NCBI Taxonomy" id="44574"/>
    <lineage>
        <taxon>Bacteria</taxon>
        <taxon>Pseudomonadati</taxon>
        <taxon>Pseudomonadota</taxon>
        <taxon>Betaproteobacteria</taxon>
        <taxon>Nitrosomonadales</taxon>
        <taxon>Nitrosomonadaceae</taxon>
        <taxon>Nitrosomonas</taxon>
    </lineage>
</organism>
<dbReference type="Gene3D" id="2.40.420.20">
    <property type="match status" value="1"/>
</dbReference>
<dbReference type="InterPro" id="IPR051909">
    <property type="entry name" value="MFP_Cation_Efflux"/>
</dbReference>
<dbReference type="Pfam" id="PF25954">
    <property type="entry name" value="Beta-barrel_RND_2"/>
    <property type="match status" value="1"/>
</dbReference>
<sequence length="390" mass="43565">MKITLPIVGFFLFALLLAGCNQNESSQPPQNEETTQQESEAERDINSITVRPELINRLKIGQPSLVDLADRIQVPSRVQVDEERTAKIGSYVTGRIINLFIVLGDYVKEGDRLARITSPELTQSQLAYLRAQSRVVVTQKAAERARHLLAADVIPLAEVERRQSELEIAQAELGAASDQLRLFGMSHAELKELSKKGKILPWLDIKATREGYVIERNVIVGQVVQPSDPLFQVADLSSVWVVGDVPEQIARDVRLGQHVQIDVPAIGSIGRDGVIIFVSDIVNRVTRTVMTRVLVENRDRKLKPDMLANMHITDPQHKTLVVPEAAVVRELNQDYVFLAKSDDHFERVPVELGPEVANFRPVLSGLTVDQHIVIEGAYHLDSERKLAELE</sequence>
<evidence type="ECO:0000313" key="7">
    <source>
        <dbReference type="EMBL" id="SFL79077.1"/>
    </source>
</evidence>
<dbReference type="InterPro" id="IPR006143">
    <property type="entry name" value="RND_pump_MFP"/>
</dbReference>
<dbReference type="NCBIfam" id="TIGR01730">
    <property type="entry name" value="RND_mfp"/>
    <property type="match status" value="1"/>
</dbReference>
<dbReference type="GO" id="GO:0015679">
    <property type="term" value="P:plasma membrane copper ion transport"/>
    <property type="evidence" value="ECO:0007669"/>
    <property type="project" value="TreeGrafter"/>
</dbReference>
<keyword evidence="2" id="KW-0813">Transport</keyword>
<dbReference type="Gene3D" id="2.40.30.170">
    <property type="match status" value="1"/>
</dbReference>
<dbReference type="GO" id="GO:0060003">
    <property type="term" value="P:copper ion export"/>
    <property type="evidence" value="ECO:0007669"/>
    <property type="project" value="TreeGrafter"/>
</dbReference>
<dbReference type="PANTHER" id="PTHR30097">
    <property type="entry name" value="CATION EFFLUX SYSTEM PROTEIN CUSB"/>
    <property type="match status" value="1"/>
</dbReference>
<feature type="compositionally biased region" description="Low complexity" evidence="3">
    <location>
        <begin position="26"/>
        <end position="38"/>
    </location>
</feature>
<evidence type="ECO:0000313" key="8">
    <source>
        <dbReference type="Proteomes" id="UP000183287"/>
    </source>
</evidence>
<evidence type="ECO:0000256" key="3">
    <source>
        <dbReference type="SAM" id="MobiDB-lite"/>
    </source>
</evidence>
<feature type="domain" description="CusB-like beta-barrel" evidence="5">
    <location>
        <begin position="238"/>
        <end position="314"/>
    </location>
</feature>
<name>A0A1I4KKX4_9PROT</name>
<feature type="chain" id="PRO_5010227869" evidence="4">
    <location>
        <begin position="19"/>
        <end position="390"/>
    </location>
</feature>
<evidence type="ECO:0000256" key="4">
    <source>
        <dbReference type="SAM" id="SignalP"/>
    </source>
</evidence>
<dbReference type="GO" id="GO:0016020">
    <property type="term" value="C:membrane"/>
    <property type="evidence" value="ECO:0007669"/>
    <property type="project" value="InterPro"/>
</dbReference>
<gene>
    <name evidence="7" type="ORF">SAMN05421863_100497</name>
</gene>
<accession>A0A1I4KKX4</accession>
<dbReference type="Gene3D" id="2.40.50.100">
    <property type="match status" value="1"/>
</dbReference>
<dbReference type="GO" id="GO:0022857">
    <property type="term" value="F:transmembrane transporter activity"/>
    <property type="evidence" value="ECO:0007669"/>
    <property type="project" value="InterPro"/>
</dbReference>